<comment type="function">
    <text evidence="1">Component of the type II secretion system inner membrane complex required for the energy-dependent secretion of extracellular factors such as proteases and toxins from the periplasm.</text>
</comment>
<feature type="transmembrane region" description="Helical" evidence="12">
    <location>
        <begin position="171"/>
        <end position="193"/>
    </location>
</feature>
<gene>
    <name evidence="14" type="ORF">COS99_06705</name>
</gene>
<dbReference type="PROSITE" id="PS00874">
    <property type="entry name" value="T2SP_F"/>
    <property type="match status" value="1"/>
</dbReference>
<dbReference type="EMBL" id="PEWV01000067">
    <property type="protein sequence ID" value="PIU41218.1"/>
    <property type="molecule type" value="Genomic_DNA"/>
</dbReference>
<evidence type="ECO:0000256" key="7">
    <source>
        <dbReference type="ARBA" id="ARBA00022692"/>
    </source>
</evidence>
<dbReference type="Gene3D" id="1.20.81.30">
    <property type="entry name" value="Type II secretion system (T2SS), domain F"/>
    <property type="match status" value="2"/>
</dbReference>
<dbReference type="FunFam" id="1.20.81.30:FF:000001">
    <property type="entry name" value="Type II secretion system protein F"/>
    <property type="match status" value="2"/>
</dbReference>
<organism evidence="14 15">
    <name type="scientific">Candidatus Aquitaenariimonas noxiae</name>
    <dbReference type="NCBI Taxonomy" id="1974741"/>
    <lineage>
        <taxon>Bacteria</taxon>
        <taxon>Pseudomonadati</taxon>
        <taxon>Candidatus Omnitrophota</taxon>
        <taxon>Candidatus Aquitaenariimonas</taxon>
    </lineage>
</organism>
<accession>A0A2J0KRL2</accession>
<keyword evidence="8 12" id="KW-1133">Transmembrane helix</keyword>
<keyword evidence="9 12" id="KW-0472">Membrane</keyword>
<sequence>MPKYIYKAKKGPKDFLEGSINAETYDGAVNKLSRMGYFPISVEEEGSASISGKTSYPLRRKKIRLSDLSIFTRQLSELLGAGVPLLQSLQVLSRQTENKQLRLVIDDLSKTIRDGGSLSGGLEKYPHVFSNLYVNITKSGELGGKLEDALIRLSEFLDKEEEMISRVQQALAYPALMCTVGLGTILILMTVVIPRMVAMFKDMEQALPIPTLILITVSNLLVRYWWMVILGVFFIAFAIKTRTKTTSGKLIFDKIKLRIPIIGSLINKIEVARLSRTLATLLNGGIAILPAMDAVIDTVQNEVIKLELEKARQDIKDGASFGRSLRDAKHLLPYTINMISVGEESGKLENVLFKVASSYESQSDKVIRLLMTVLEPLLILVMGLIVGFIVISMLLPIFQFNIMVR</sequence>
<keyword evidence="5" id="KW-1003">Cell membrane</keyword>
<protein>
    <recommendedName>
        <fullName evidence="10">General secretion pathway protein F</fullName>
    </recommendedName>
</protein>
<evidence type="ECO:0000313" key="15">
    <source>
        <dbReference type="Proteomes" id="UP000230052"/>
    </source>
</evidence>
<dbReference type="InterPro" id="IPR003004">
    <property type="entry name" value="GspF/PilC"/>
</dbReference>
<comment type="similarity">
    <text evidence="3 11">Belongs to the GSP F family.</text>
</comment>
<evidence type="ECO:0000256" key="9">
    <source>
        <dbReference type="ARBA" id="ARBA00023136"/>
    </source>
</evidence>
<evidence type="ECO:0000256" key="1">
    <source>
        <dbReference type="ARBA" id="ARBA00002684"/>
    </source>
</evidence>
<keyword evidence="6" id="KW-0997">Cell inner membrane</keyword>
<reference evidence="14 15" key="1">
    <citation type="submission" date="2017-09" db="EMBL/GenBank/DDBJ databases">
        <title>Depth-based differentiation of microbial function through sediment-hosted aquifers and enrichment of novel symbionts in the deep terrestrial subsurface.</title>
        <authorList>
            <person name="Probst A.J."/>
            <person name="Ladd B."/>
            <person name="Jarett J.K."/>
            <person name="Geller-Mcgrath D.E."/>
            <person name="Sieber C.M."/>
            <person name="Emerson J.B."/>
            <person name="Anantharaman K."/>
            <person name="Thomas B.C."/>
            <person name="Malmstrom R."/>
            <person name="Stieglmeier M."/>
            <person name="Klingl A."/>
            <person name="Woyke T."/>
            <person name="Ryan C.M."/>
            <person name="Banfield J.F."/>
        </authorList>
    </citation>
    <scope>NUCLEOTIDE SEQUENCE [LARGE SCALE GENOMIC DNA]</scope>
    <source>
        <strain evidence="14">CG07_land_8_20_14_0_80_42_15</strain>
    </source>
</reference>
<evidence type="ECO:0000256" key="12">
    <source>
        <dbReference type="SAM" id="Phobius"/>
    </source>
</evidence>
<dbReference type="Pfam" id="PF00482">
    <property type="entry name" value="T2SSF"/>
    <property type="match status" value="2"/>
</dbReference>
<comment type="subcellular location">
    <subcellularLocation>
        <location evidence="2">Cell inner membrane</location>
        <topology evidence="2">Multi-pass membrane protein</topology>
    </subcellularLocation>
    <subcellularLocation>
        <location evidence="11">Cell membrane</location>
        <topology evidence="11">Multi-pass membrane protein</topology>
    </subcellularLocation>
</comment>
<keyword evidence="7 11" id="KW-0812">Transmembrane</keyword>
<dbReference type="InterPro" id="IPR018076">
    <property type="entry name" value="T2SS_GspF_dom"/>
</dbReference>
<dbReference type="InterPro" id="IPR042094">
    <property type="entry name" value="T2SS_GspF_sf"/>
</dbReference>
<dbReference type="Proteomes" id="UP000230052">
    <property type="component" value="Unassembled WGS sequence"/>
</dbReference>
<feature type="domain" description="Type II secretion system protein GspF" evidence="13">
    <location>
        <begin position="275"/>
        <end position="396"/>
    </location>
</feature>
<evidence type="ECO:0000256" key="11">
    <source>
        <dbReference type="RuleBase" id="RU003923"/>
    </source>
</evidence>
<dbReference type="AlphaFoldDB" id="A0A2J0KRL2"/>
<evidence type="ECO:0000256" key="2">
    <source>
        <dbReference type="ARBA" id="ARBA00004429"/>
    </source>
</evidence>
<evidence type="ECO:0000259" key="13">
    <source>
        <dbReference type="Pfam" id="PF00482"/>
    </source>
</evidence>
<evidence type="ECO:0000256" key="3">
    <source>
        <dbReference type="ARBA" id="ARBA00005745"/>
    </source>
</evidence>
<dbReference type="PRINTS" id="PR00812">
    <property type="entry name" value="BCTERIALGSPF"/>
</dbReference>
<feature type="transmembrane region" description="Helical" evidence="12">
    <location>
        <begin position="377"/>
        <end position="398"/>
    </location>
</feature>
<dbReference type="PANTHER" id="PTHR30012">
    <property type="entry name" value="GENERAL SECRETION PATHWAY PROTEIN"/>
    <property type="match status" value="1"/>
</dbReference>
<dbReference type="PANTHER" id="PTHR30012:SF0">
    <property type="entry name" value="TYPE II SECRETION SYSTEM PROTEIN F-RELATED"/>
    <property type="match status" value="1"/>
</dbReference>
<feature type="transmembrane region" description="Helical" evidence="12">
    <location>
        <begin position="213"/>
        <end position="239"/>
    </location>
</feature>
<evidence type="ECO:0000256" key="5">
    <source>
        <dbReference type="ARBA" id="ARBA00022475"/>
    </source>
</evidence>
<evidence type="ECO:0000256" key="8">
    <source>
        <dbReference type="ARBA" id="ARBA00022989"/>
    </source>
</evidence>
<comment type="caution">
    <text evidence="14">The sequence shown here is derived from an EMBL/GenBank/DDBJ whole genome shotgun (WGS) entry which is preliminary data.</text>
</comment>
<dbReference type="GO" id="GO:0015628">
    <property type="term" value="P:protein secretion by the type II secretion system"/>
    <property type="evidence" value="ECO:0007669"/>
    <property type="project" value="TreeGrafter"/>
</dbReference>
<evidence type="ECO:0000313" key="14">
    <source>
        <dbReference type="EMBL" id="PIU41218.1"/>
    </source>
</evidence>
<evidence type="ECO:0000256" key="10">
    <source>
        <dbReference type="ARBA" id="ARBA00030750"/>
    </source>
</evidence>
<proteinExistence type="inferred from homology"/>
<name>A0A2J0KRL2_9BACT</name>
<keyword evidence="4 11" id="KW-0813">Transport</keyword>
<evidence type="ECO:0000256" key="6">
    <source>
        <dbReference type="ARBA" id="ARBA00022519"/>
    </source>
</evidence>
<feature type="domain" description="Type II secretion system protein GspF" evidence="13">
    <location>
        <begin position="71"/>
        <end position="194"/>
    </location>
</feature>
<evidence type="ECO:0000256" key="4">
    <source>
        <dbReference type="ARBA" id="ARBA00022448"/>
    </source>
</evidence>
<dbReference type="GO" id="GO:0005886">
    <property type="term" value="C:plasma membrane"/>
    <property type="evidence" value="ECO:0007669"/>
    <property type="project" value="UniProtKB-SubCell"/>
</dbReference>
<dbReference type="InterPro" id="IPR001992">
    <property type="entry name" value="T2SS_GspF/T4SS_PilC_CS"/>
</dbReference>